<protein>
    <submittedName>
        <fullName evidence="2">UPF0716 protein FxsA</fullName>
    </submittedName>
</protein>
<dbReference type="NCBIfam" id="NF008528">
    <property type="entry name" value="PRK11463.1-2"/>
    <property type="match status" value="1"/>
</dbReference>
<evidence type="ECO:0000313" key="2">
    <source>
        <dbReference type="EMBL" id="MDQ0231019.1"/>
    </source>
</evidence>
<dbReference type="Proteomes" id="UP001234495">
    <property type="component" value="Unassembled WGS sequence"/>
</dbReference>
<keyword evidence="1" id="KW-0472">Membrane</keyword>
<organism evidence="2 3">
    <name type="scientific">Metabacillus malikii</name>
    <dbReference type="NCBI Taxonomy" id="1504265"/>
    <lineage>
        <taxon>Bacteria</taxon>
        <taxon>Bacillati</taxon>
        <taxon>Bacillota</taxon>
        <taxon>Bacilli</taxon>
        <taxon>Bacillales</taxon>
        <taxon>Bacillaceae</taxon>
        <taxon>Metabacillus</taxon>
    </lineage>
</organism>
<dbReference type="RefSeq" id="WP_307341297.1">
    <property type="nucleotide sequence ID" value="NZ_JAUSUD010000009.1"/>
</dbReference>
<feature type="transmembrane region" description="Helical" evidence="1">
    <location>
        <begin position="28"/>
        <end position="46"/>
    </location>
</feature>
<reference evidence="2 3" key="1">
    <citation type="submission" date="2023-07" db="EMBL/GenBank/DDBJ databases">
        <title>Genomic Encyclopedia of Type Strains, Phase IV (KMG-IV): sequencing the most valuable type-strain genomes for metagenomic binning, comparative biology and taxonomic classification.</title>
        <authorList>
            <person name="Goeker M."/>
        </authorList>
    </citation>
    <scope>NUCLEOTIDE SEQUENCE [LARGE SCALE GENOMIC DNA]</scope>
    <source>
        <strain evidence="2 3">DSM 29005</strain>
    </source>
</reference>
<comment type="caution">
    <text evidence="2">The sequence shown here is derived from an EMBL/GenBank/DDBJ whole genome shotgun (WGS) entry which is preliminary data.</text>
</comment>
<feature type="transmembrane region" description="Helical" evidence="1">
    <location>
        <begin position="6"/>
        <end position="21"/>
    </location>
</feature>
<accession>A0ABT9ZGJ8</accession>
<gene>
    <name evidence="2" type="ORF">J2S19_002280</name>
</gene>
<dbReference type="Pfam" id="PF04186">
    <property type="entry name" value="FxsA"/>
    <property type="match status" value="1"/>
</dbReference>
<feature type="transmembrane region" description="Helical" evidence="1">
    <location>
        <begin position="71"/>
        <end position="100"/>
    </location>
</feature>
<keyword evidence="1" id="KW-1133">Transmembrane helix</keyword>
<evidence type="ECO:0000256" key="1">
    <source>
        <dbReference type="SAM" id="Phobius"/>
    </source>
</evidence>
<dbReference type="PANTHER" id="PTHR35335">
    <property type="entry name" value="UPF0716 PROTEIN FXSA"/>
    <property type="match status" value="1"/>
</dbReference>
<dbReference type="PANTHER" id="PTHR35335:SF1">
    <property type="entry name" value="UPF0716 PROTEIN FXSA"/>
    <property type="match status" value="1"/>
</dbReference>
<name>A0ABT9ZGJ8_9BACI</name>
<sequence>MRYLTALFIVIPALEIMVLLLSGKTIGVLPTILIIILTGVIGAWLAKKQGMETIKNMQQQVHYGQIPSEAIIDGICILIGGLLLLTPGYITDICGFLLLFPFSRKRLKPILNLLIRKMIERNKVTIIR</sequence>
<keyword evidence="1" id="KW-0812">Transmembrane</keyword>
<dbReference type="EMBL" id="JAUSUD010000009">
    <property type="protein sequence ID" value="MDQ0231019.1"/>
    <property type="molecule type" value="Genomic_DNA"/>
</dbReference>
<dbReference type="InterPro" id="IPR007313">
    <property type="entry name" value="FxsA"/>
</dbReference>
<proteinExistence type="predicted"/>
<keyword evidence="3" id="KW-1185">Reference proteome</keyword>
<evidence type="ECO:0000313" key="3">
    <source>
        <dbReference type="Proteomes" id="UP001234495"/>
    </source>
</evidence>